<feature type="compositionally biased region" description="Low complexity" evidence="1">
    <location>
        <begin position="1"/>
        <end position="15"/>
    </location>
</feature>
<dbReference type="AlphaFoldDB" id="A0A9P8QXT3"/>
<keyword evidence="3" id="KW-1185">Reference proteome</keyword>
<evidence type="ECO:0000313" key="3">
    <source>
        <dbReference type="Proteomes" id="UP000827724"/>
    </source>
</evidence>
<evidence type="ECO:0000313" key="2">
    <source>
        <dbReference type="EMBL" id="KAH6610632.1"/>
    </source>
</evidence>
<feature type="region of interest" description="Disordered" evidence="1">
    <location>
        <begin position="1"/>
        <end position="23"/>
    </location>
</feature>
<proteinExistence type="predicted"/>
<dbReference type="EMBL" id="JAIWOZ010000001">
    <property type="protein sequence ID" value="KAH6610632.1"/>
    <property type="molecule type" value="Genomic_DNA"/>
</dbReference>
<dbReference type="Proteomes" id="UP000827724">
    <property type="component" value="Unassembled WGS sequence"/>
</dbReference>
<protein>
    <submittedName>
        <fullName evidence="2">Uncharacterized protein</fullName>
    </submittedName>
</protein>
<organism evidence="2 3">
    <name type="scientific">Trichoderma cornu-damae</name>
    <dbReference type="NCBI Taxonomy" id="654480"/>
    <lineage>
        <taxon>Eukaryota</taxon>
        <taxon>Fungi</taxon>
        <taxon>Dikarya</taxon>
        <taxon>Ascomycota</taxon>
        <taxon>Pezizomycotina</taxon>
        <taxon>Sordariomycetes</taxon>
        <taxon>Hypocreomycetidae</taxon>
        <taxon>Hypocreales</taxon>
        <taxon>Hypocreaceae</taxon>
        <taxon>Trichoderma</taxon>
    </lineage>
</organism>
<evidence type="ECO:0000256" key="1">
    <source>
        <dbReference type="SAM" id="MobiDB-lite"/>
    </source>
</evidence>
<name>A0A9P8QXT3_9HYPO</name>
<sequence length="178" mass="19138">MPSDGLLVAGLSPSPSSAPWPLDPKSTSAALFASSSRSGSRSIPRPILDFKSSAAAAALSLSFLPTLKAFRSLWFWAYGSSQNLRDRSARSSMRCVASFSRSRSAIVFSRLAKAFFRSSSLSWSVRMAWSPGRILSSPVSRFVAPSTTTYAVCLGSVRISIQPPQSACRNRKLQIGVV</sequence>
<comment type="caution">
    <text evidence="2">The sequence shown here is derived from an EMBL/GenBank/DDBJ whole genome shotgun (WGS) entry which is preliminary data.</text>
</comment>
<accession>A0A9P8QXT3</accession>
<gene>
    <name evidence="2" type="ORF">Trco_000652</name>
</gene>
<reference evidence="2" key="1">
    <citation type="submission" date="2021-08" db="EMBL/GenBank/DDBJ databases">
        <title>Chromosome-Level Trichoderma cornu-damae using Hi-C Data.</title>
        <authorList>
            <person name="Kim C.S."/>
        </authorList>
    </citation>
    <scope>NUCLEOTIDE SEQUENCE</scope>
    <source>
        <strain evidence="2">KA19-0412C</strain>
    </source>
</reference>